<dbReference type="AlphaFoldDB" id="A0AAN7QUZ2"/>
<dbReference type="GO" id="GO:0006355">
    <property type="term" value="P:regulation of DNA-templated transcription"/>
    <property type="evidence" value="ECO:0007669"/>
    <property type="project" value="InterPro"/>
</dbReference>
<name>A0AAN7QUZ2_9MYRT</name>
<keyword evidence="1" id="KW-0805">Transcription regulation</keyword>
<reference evidence="4 5" key="1">
    <citation type="journal article" date="2023" name="Hortic Res">
        <title>Pangenome of water caltrop reveals structural variations and asymmetric subgenome divergence after allopolyploidization.</title>
        <authorList>
            <person name="Zhang X."/>
            <person name="Chen Y."/>
            <person name="Wang L."/>
            <person name="Yuan Y."/>
            <person name="Fang M."/>
            <person name="Shi L."/>
            <person name="Lu R."/>
            <person name="Comes H.P."/>
            <person name="Ma Y."/>
            <person name="Chen Y."/>
            <person name="Huang G."/>
            <person name="Zhou Y."/>
            <person name="Zheng Z."/>
            <person name="Qiu Y."/>
        </authorList>
    </citation>
    <scope>NUCLEOTIDE SEQUENCE [LARGE SCALE GENOMIC DNA]</scope>
    <source>
        <tissue evidence="4">Roots</tissue>
    </source>
</reference>
<comment type="caution">
    <text evidence="4">The sequence shown here is derived from an EMBL/GenBank/DDBJ whole genome shotgun (WGS) entry which is preliminary data.</text>
</comment>
<gene>
    <name evidence="4" type="ORF">SAY87_024184</name>
</gene>
<organism evidence="4 5">
    <name type="scientific">Trapa incisa</name>
    <dbReference type="NCBI Taxonomy" id="236973"/>
    <lineage>
        <taxon>Eukaryota</taxon>
        <taxon>Viridiplantae</taxon>
        <taxon>Streptophyta</taxon>
        <taxon>Embryophyta</taxon>
        <taxon>Tracheophyta</taxon>
        <taxon>Spermatophyta</taxon>
        <taxon>Magnoliopsida</taxon>
        <taxon>eudicotyledons</taxon>
        <taxon>Gunneridae</taxon>
        <taxon>Pentapetalae</taxon>
        <taxon>rosids</taxon>
        <taxon>malvids</taxon>
        <taxon>Myrtales</taxon>
        <taxon>Lythraceae</taxon>
        <taxon>Trapa</taxon>
    </lineage>
</organism>
<evidence type="ECO:0000256" key="1">
    <source>
        <dbReference type="ARBA" id="ARBA00023015"/>
    </source>
</evidence>
<keyword evidence="5" id="KW-1185">Reference proteome</keyword>
<feature type="compositionally biased region" description="Basic residues" evidence="3">
    <location>
        <begin position="15"/>
        <end position="27"/>
    </location>
</feature>
<keyword evidence="2" id="KW-0804">Transcription</keyword>
<accession>A0AAN7QUZ2</accession>
<evidence type="ECO:0000313" key="4">
    <source>
        <dbReference type="EMBL" id="KAK4776223.1"/>
    </source>
</evidence>
<dbReference type="PANTHER" id="PTHR33124">
    <property type="entry name" value="TRANSCRIPTION FACTOR IBH1-LIKE 1"/>
    <property type="match status" value="1"/>
</dbReference>
<dbReference type="PANTHER" id="PTHR33124:SF57">
    <property type="entry name" value="TRANSCRIPTION FACTOR UPBEAT-LIKE PROTEIN"/>
    <property type="match status" value="1"/>
</dbReference>
<feature type="region of interest" description="Disordered" evidence="3">
    <location>
        <begin position="1"/>
        <end position="59"/>
    </location>
</feature>
<proteinExistence type="predicted"/>
<evidence type="ECO:0000256" key="2">
    <source>
        <dbReference type="ARBA" id="ARBA00023163"/>
    </source>
</evidence>
<evidence type="ECO:0000313" key="5">
    <source>
        <dbReference type="Proteomes" id="UP001345219"/>
    </source>
</evidence>
<dbReference type="EMBL" id="JAXIOK010000003">
    <property type="protein sequence ID" value="KAK4776223.1"/>
    <property type="molecule type" value="Genomic_DNA"/>
</dbReference>
<dbReference type="InterPro" id="IPR044660">
    <property type="entry name" value="IBH1-like"/>
</dbReference>
<dbReference type="Proteomes" id="UP001345219">
    <property type="component" value="Chromosome 18"/>
</dbReference>
<evidence type="ECO:0000256" key="3">
    <source>
        <dbReference type="SAM" id="MobiDB-lite"/>
    </source>
</evidence>
<protein>
    <submittedName>
        <fullName evidence="4">Uncharacterized protein</fullName>
    </submittedName>
</protein>
<sequence length="109" mass="12003">MRKARGRSALASRLLSRRHQQGKRRRNSSPDQVSEKLESLRSLIPAGRDRDRGSEEDAVAPAADRLFLETADYILGLRAQVVVLQRLIQLYGCDCSEDASIPSAAAAVL</sequence>